<evidence type="ECO:0000256" key="8">
    <source>
        <dbReference type="HAMAP-Rule" id="MF_00056"/>
    </source>
</evidence>
<protein>
    <recommendedName>
        <fullName evidence="8">2-dehydro-3-deoxyphosphooctonate aldolase</fullName>
        <ecNumber evidence="8">2.5.1.55</ecNumber>
    </recommendedName>
    <alternativeName>
        <fullName evidence="8">3-deoxy-D-manno-octulosonic acid 8-phosphate synthase</fullName>
    </alternativeName>
    <alternativeName>
        <fullName evidence="8">KDO-8-phosphate synthase</fullName>
        <shortName evidence="8">KDO 8-P synthase</shortName>
        <shortName evidence="8">KDOPS</shortName>
    </alternativeName>
    <alternativeName>
        <fullName evidence="8">Phospho-2-dehydro-3-deoxyoctonate aldolase</fullName>
    </alternativeName>
</protein>
<dbReference type="InterPro" id="IPR006269">
    <property type="entry name" value="KDO8P_synthase"/>
</dbReference>
<keyword evidence="6 8" id="KW-0808">Transferase</keyword>
<comment type="similarity">
    <text evidence="4 8">Belongs to the KdsA family.</text>
</comment>
<evidence type="ECO:0000256" key="1">
    <source>
        <dbReference type="ARBA" id="ARBA00004496"/>
    </source>
</evidence>
<gene>
    <name evidence="8 10" type="primary">kdsA</name>
    <name evidence="10" type="ORF">DB43_EJ00120</name>
</gene>
<organism evidence="10 11">
    <name type="scientific">Parachlamydia acanthamoebae</name>
    <dbReference type="NCBI Taxonomy" id="83552"/>
    <lineage>
        <taxon>Bacteria</taxon>
        <taxon>Pseudomonadati</taxon>
        <taxon>Chlamydiota</taxon>
        <taxon>Chlamydiia</taxon>
        <taxon>Parachlamydiales</taxon>
        <taxon>Parachlamydiaceae</taxon>
        <taxon>Parachlamydia</taxon>
    </lineage>
</organism>
<dbReference type="GO" id="GO:0019294">
    <property type="term" value="P:keto-3-deoxy-D-manno-octulosonic acid biosynthetic process"/>
    <property type="evidence" value="ECO:0007669"/>
    <property type="project" value="UniProtKB-UniRule"/>
</dbReference>
<evidence type="ECO:0000256" key="3">
    <source>
        <dbReference type="ARBA" id="ARBA00004845"/>
    </source>
</evidence>
<dbReference type="PATRIC" id="fig|83552.4.peg.556"/>
<dbReference type="AlphaFoldDB" id="A0A0C1C3Z7"/>
<evidence type="ECO:0000256" key="6">
    <source>
        <dbReference type="ARBA" id="ARBA00022679"/>
    </source>
</evidence>
<dbReference type="InterPro" id="IPR006218">
    <property type="entry name" value="DAHP1/KDSA"/>
</dbReference>
<evidence type="ECO:0000313" key="11">
    <source>
        <dbReference type="Proteomes" id="UP000031307"/>
    </source>
</evidence>
<keyword evidence="8" id="KW-0448">Lipopolysaccharide biosynthesis</keyword>
<evidence type="ECO:0000256" key="5">
    <source>
        <dbReference type="ARBA" id="ARBA00022490"/>
    </source>
</evidence>
<evidence type="ECO:0000313" key="10">
    <source>
        <dbReference type="EMBL" id="KIA78241.1"/>
    </source>
</evidence>
<comment type="pathway">
    <text evidence="3 8">Carbohydrate biosynthesis; 3-deoxy-D-manno-octulosonate biosynthesis; 3-deoxy-D-manno-octulosonate from D-ribulose 5-phosphate: step 2/3.</text>
</comment>
<dbReference type="GO" id="GO:0005737">
    <property type="term" value="C:cytoplasm"/>
    <property type="evidence" value="ECO:0007669"/>
    <property type="project" value="UniProtKB-SubCell"/>
</dbReference>
<dbReference type="EMBL" id="JSAM01000029">
    <property type="protein sequence ID" value="KIA78241.1"/>
    <property type="molecule type" value="Genomic_DNA"/>
</dbReference>
<dbReference type="PANTHER" id="PTHR21057">
    <property type="entry name" value="PHOSPHO-2-DEHYDRO-3-DEOXYHEPTONATE ALDOLASE"/>
    <property type="match status" value="1"/>
</dbReference>
<dbReference type="InterPro" id="IPR013785">
    <property type="entry name" value="Aldolase_TIM"/>
</dbReference>
<dbReference type="Proteomes" id="UP000031307">
    <property type="component" value="Unassembled WGS sequence"/>
</dbReference>
<keyword evidence="5 8" id="KW-0963">Cytoplasm</keyword>
<evidence type="ECO:0000256" key="2">
    <source>
        <dbReference type="ARBA" id="ARBA00004756"/>
    </source>
</evidence>
<reference evidence="10 11" key="1">
    <citation type="journal article" date="2014" name="Mol. Biol. Evol.">
        <title>Massive expansion of Ubiquitination-related gene families within the Chlamydiae.</title>
        <authorList>
            <person name="Domman D."/>
            <person name="Collingro A."/>
            <person name="Lagkouvardos I."/>
            <person name="Gehre L."/>
            <person name="Weinmaier T."/>
            <person name="Rattei T."/>
            <person name="Subtil A."/>
            <person name="Horn M."/>
        </authorList>
    </citation>
    <scope>NUCLEOTIDE SEQUENCE [LARGE SCALE GENOMIC DNA]</scope>
    <source>
        <strain evidence="10 11">OEW1</strain>
    </source>
</reference>
<dbReference type="Gene3D" id="3.20.20.70">
    <property type="entry name" value="Aldolase class I"/>
    <property type="match status" value="1"/>
</dbReference>
<evidence type="ECO:0000259" key="9">
    <source>
        <dbReference type="Pfam" id="PF00793"/>
    </source>
</evidence>
<sequence length="303" mass="33409">MSEYAPRNSVLSSRKNSDLSEYNMKKEKSQLAVKDFYIGQKDLVIMSGPCVIESEEHTLKAAETLQKIFEPFKSVKLIFKSSYDKANRTSVHSFRGPGLEEGLRILQKVREQTGLAVVTDIHSAEEAIAASQVCEIIQIPAFLCRQTDLIIAAGKTGAIVNVKKGQFMAPWDMKNVVEKIHSTGNHQVILTDRGASFGYNNLVSDMRAIPIMQQFGVPVCFDATHSVQLPGGQGSVSGGQREFIPVLAKAAVAAGVDCLFIESHPDPKHAKSDAATVMDFKELPKLLRLLESLYQLMRQDLDE</sequence>
<dbReference type="NCBIfam" id="NF003543">
    <property type="entry name" value="PRK05198.1"/>
    <property type="match status" value="1"/>
</dbReference>
<dbReference type="SUPFAM" id="SSF51569">
    <property type="entry name" value="Aldolase"/>
    <property type="match status" value="1"/>
</dbReference>
<dbReference type="UniPathway" id="UPA00030"/>
<proteinExistence type="inferred from homology"/>
<comment type="caution">
    <text evidence="10">The sequence shown here is derived from an EMBL/GenBank/DDBJ whole genome shotgun (WGS) entry which is preliminary data.</text>
</comment>
<evidence type="ECO:0000256" key="4">
    <source>
        <dbReference type="ARBA" id="ARBA00010499"/>
    </source>
</evidence>
<dbReference type="NCBIfam" id="TIGR01362">
    <property type="entry name" value="KDO8P_synth"/>
    <property type="match status" value="1"/>
</dbReference>
<comment type="subcellular location">
    <subcellularLocation>
        <location evidence="1 8">Cytoplasm</location>
    </subcellularLocation>
</comment>
<dbReference type="Pfam" id="PF00793">
    <property type="entry name" value="DAHP_synth_1"/>
    <property type="match status" value="1"/>
</dbReference>
<evidence type="ECO:0000256" key="7">
    <source>
        <dbReference type="ARBA" id="ARBA00049112"/>
    </source>
</evidence>
<dbReference type="HAMAP" id="MF_00056">
    <property type="entry name" value="KDO8P_synth"/>
    <property type="match status" value="1"/>
</dbReference>
<feature type="domain" description="DAHP synthetase I/KDSA" evidence="9">
    <location>
        <begin position="35"/>
        <end position="295"/>
    </location>
</feature>
<comment type="pathway">
    <text evidence="2">Bacterial outer membrane biogenesis; lipopolysaccharide biosynthesis.</text>
</comment>
<comment type="catalytic activity">
    <reaction evidence="7 8">
        <text>D-arabinose 5-phosphate + phosphoenolpyruvate + H2O = 3-deoxy-alpha-D-manno-2-octulosonate-8-phosphate + phosphate</text>
        <dbReference type="Rhea" id="RHEA:14053"/>
        <dbReference type="ChEBI" id="CHEBI:15377"/>
        <dbReference type="ChEBI" id="CHEBI:43474"/>
        <dbReference type="ChEBI" id="CHEBI:57693"/>
        <dbReference type="ChEBI" id="CHEBI:58702"/>
        <dbReference type="ChEBI" id="CHEBI:85985"/>
        <dbReference type="EC" id="2.5.1.55"/>
    </reaction>
</comment>
<accession>A0A0C1C3Z7</accession>
<dbReference type="UniPathway" id="UPA00357">
    <property type="reaction ID" value="UER00474"/>
</dbReference>
<name>A0A0C1C3Z7_9BACT</name>
<dbReference type="GO" id="GO:0008676">
    <property type="term" value="F:3-deoxy-8-phosphooctulonate synthase activity"/>
    <property type="evidence" value="ECO:0007669"/>
    <property type="project" value="UniProtKB-UniRule"/>
</dbReference>
<dbReference type="EC" id="2.5.1.55" evidence="8"/>